<evidence type="ECO:0000313" key="3">
    <source>
        <dbReference type="Proteomes" id="UP000501053"/>
    </source>
</evidence>
<dbReference type="Proteomes" id="UP000503197">
    <property type="component" value="Chromosome"/>
</dbReference>
<name>A0A6F8SYH9_9GAMM</name>
<evidence type="ECO:0000313" key="1">
    <source>
        <dbReference type="EMBL" id="BCA93291.1"/>
    </source>
</evidence>
<dbReference type="EMBL" id="AP022869">
    <property type="protein sequence ID" value="BCB71252.1"/>
    <property type="molecule type" value="Genomic_DNA"/>
</dbReference>
<reference evidence="1 4" key="1">
    <citation type="submission" date="2020-02" db="EMBL/GenBank/DDBJ databases">
        <title>Complete Genome Sequence of Halomonas meridiana strain BAA-801, Isolated from Deep Sea Thermal Vent.</title>
        <authorList>
            <person name="Takahashi Y."/>
            <person name="Takahashi H."/>
            <person name="Galipon J."/>
            <person name="Arakawa K."/>
        </authorList>
    </citation>
    <scope>NUCLEOTIDE SEQUENCE [LARGE SCALE GENOMIC DNA]</scope>
    <source>
        <strain evidence="1 4">Slthf1</strain>
    </source>
</reference>
<reference evidence="2 3" key="2">
    <citation type="submission" date="2020-03" db="EMBL/GenBank/DDBJ databases">
        <title>Complete Genome Sequence of Halomonas meridiana strain Eplume2, isolated from hydrothermal-plume in the north east Pacific Ocean.</title>
        <authorList>
            <person name="Kurihara Y."/>
            <person name="Kawai S."/>
            <person name="Sakai A."/>
            <person name="Galipon J."/>
            <person name="Arakawa K."/>
        </authorList>
    </citation>
    <scope>NUCLEOTIDE SEQUENCE [LARGE SCALE GENOMIC DNA]</scope>
    <source>
        <strain evidence="2 3">Eplume2</strain>
    </source>
</reference>
<accession>A0A6F8SYH9</accession>
<organism evidence="1 4">
    <name type="scientific">Vreelandella aquamarina</name>
    <dbReference type="NCBI Taxonomy" id="77097"/>
    <lineage>
        <taxon>Bacteria</taxon>
        <taxon>Pseudomonadati</taxon>
        <taxon>Pseudomonadota</taxon>
        <taxon>Gammaproteobacteria</taxon>
        <taxon>Oceanospirillales</taxon>
        <taxon>Halomonadaceae</taxon>
        <taxon>Vreelandella</taxon>
    </lineage>
</organism>
<gene>
    <name evidence="2" type="ORF">HMEPL2_16030</name>
    <name evidence="1" type="ORF">HMSLTHF_30660</name>
</gene>
<evidence type="ECO:0000313" key="2">
    <source>
        <dbReference type="EMBL" id="BCB71252.1"/>
    </source>
</evidence>
<dbReference type="Proteomes" id="UP000501053">
    <property type="component" value="Chromosome"/>
</dbReference>
<dbReference type="AlphaFoldDB" id="A0A6F8SYH9"/>
<evidence type="ECO:0000313" key="4">
    <source>
        <dbReference type="Proteomes" id="UP000503197"/>
    </source>
</evidence>
<protein>
    <submittedName>
        <fullName evidence="1">Uncharacterized protein</fullName>
    </submittedName>
</protein>
<sequence length="178" mass="19444">MLAGDRARQRDALELAVNRPVNFGLDRPQFGHLDPVVAGLDADAVIAGLLAPLALEARIAGLLLGVEEALEGMIKVDARLLERHGIRLFQPAVLARFLGHRQQLLDVVLGAQRLPVTLVAMRHDAKAGVVAETYRTELAVQELRLLGRGIDAYLGGLQHVSAHCYNSQRLRTITRNVK</sequence>
<dbReference type="EMBL" id="AP022821">
    <property type="protein sequence ID" value="BCA93291.1"/>
    <property type="molecule type" value="Genomic_DNA"/>
</dbReference>
<keyword evidence="3" id="KW-1185">Reference proteome</keyword>
<proteinExistence type="predicted"/>